<sequence>MTQTIAIVGATGLQDGSVLKTLYATGKYKICALTRDTSTNAAKNLVKYPGVELASASLSDIASLRQALKGAHIVFVYAAIAEGVESLVFSSLDSLKANSNGKYPGAMHFESKHRVEEYILSRANQIRGYFVYVGFYFENLINSSRLSPEGSKSIEFVFPLKPTTEVPIVDTANEVDAVVSYILDHPEGSLGKAREVSSGYYTIQELVEAFTEATGIPARYVQIPVEQIGNDSLIQGLKGIEEFGGFNGRAEFIERNKLLIDHKFATPVEFWKNRRWTGPAQMVNTTWVPERFSNFNKLLEESLELTDDSPTFEQLKQQLAKLKPDLAGLFEYPGKNSQHRAELEKGTPSINGEKFKVNDDFISEAKKLSDFLDIDEDIAAALVHKAGPFENRFELPAAESAVLLFFSEREAKLASLTTIFVAGGSQAVDESVRTVLDEFASEMLSTTLTSANTMFPERILSTIKDLKTKQGKVTAILNGPTADIPYKRDVVEFALTKLGEERKQLAMLMFAIIRNYQLNSGELIAVVEWLRSSSVDDPVTLRMSLALLTALSTSAEGANQELAEATALDKINHLVRDSQFLVKLNAEIIEKPWSDDGLKGLVWLQWALLALFGMKRSPGFDHLIGFREDRVERIAEQAIQMGAYRFAVDYLLGYRITDDIDYELSAEFVVLQRQYTSSAAGSATVAAANSKKQRYPHFLDISEDLQWHIEHTLENTVAAFIGRMSSLIRRMRYSEEDAIYQAQQAEIQRAAQEEQRQLLLQQQQHQQLAQSGYKYSRPINNQSAGSQAASASTATSDPRRDTEAFFLLITVLYSDRPDAGLRFWGRPEGGQIDLDDRLAVFLRWGSDCREPGMIRGYFNMLSSLACGPESSACAHDFMSATENSALRPSRGQVASNQAPLCSWPALFGALDFYASQMRQSEPDPLSPPPEIPEPEVALLRSFLRLCRSVVRYSVVARSSIYDSTDYSPMITMFNLLGCTVPVSLKASLIDTIAAFGELCDETVPDSVRQAISEMARRSWALLEQSQTLPTTSDIDSLRNTLPAGAHQVPMPEQTPQRGMTIGRGSSSTNSGGRPWQSRGGIVYELEEIETPVETYPEMRAFVRLVGTLIHASSSAPALSNMERDPILYTASSPSIPIDLGESYRIPGISPYVGFVLDHVLLKTEQRSYRYASEKWRVYALSLDVVERCLGTMDLSGLVADANSSAQQQQQGRTGRAPEASALRALVTHPGFEIAIRILCGSKLLETLLHVLSIGVDTLNSATGDMGESVSFSVLSTLRILLRILRIQDALLRSVVPTLLESSDVLGFPLSLPRSLTTLENLLLSRRQSVVQIITYINCVVSPDVCLATVKILHILSDSPVFNGVDDSLARGSGMLTLNRLVGLIDNSDESLRIMHGFISCLEADDNVVAESQSGALIGEAARGFTSGLEDQQPTAPLQSIRLAIIDLLLANISPNKPAPTIAHYLLGFSLTKPTSDDLPEMSQRATCMHAILDILRRDHHDFESYDIRSLALLMQRPRLAERCLHLIYHLCSDPVTSDVTMRYLRARENFFYTQMSTTPSVIVPDLQETDGDDLALGVYSPIRVYAQMHARAWLWRSTALELHTLVLQDSRSRAKLLVEWLVSDASQQDDGSADGGEMFSLLPGRGAQGFLDSRIRLLAVFDSLRQAYRDSS</sequence>
<dbReference type="Proteomes" id="UP001150581">
    <property type="component" value="Unassembled WGS sequence"/>
</dbReference>
<accession>A0ACC1IB55</accession>
<reference evidence="1" key="1">
    <citation type="submission" date="2022-07" db="EMBL/GenBank/DDBJ databases">
        <title>Phylogenomic reconstructions and comparative analyses of Kickxellomycotina fungi.</title>
        <authorList>
            <person name="Reynolds N.K."/>
            <person name="Stajich J.E."/>
            <person name="Barry K."/>
            <person name="Grigoriev I.V."/>
            <person name="Crous P."/>
            <person name="Smith M.E."/>
        </authorList>
    </citation>
    <scope>NUCLEOTIDE SEQUENCE</scope>
    <source>
        <strain evidence="1">Benny 63K</strain>
    </source>
</reference>
<protein>
    <submittedName>
        <fullName evidence="1">Uncharacterized protein</fullName>
    </submittedName>
</protein>
<comment type="caution">
    <text evidence="1">The sequence shown here is derived from an EMBL/GenBank/DDBJ whole genome shotgun (WGS) entry which is preliminary data.</text>
</comment>
<name>A0ACC1IB55_9FUNG</name>
<keyword evidence="2" id="KW-1185">Reference proteome</keyword>
<organism evidence="1 2">
    <name type="scientific">Kickxella alabastrina</name>
    <dbReference type="NCBI Taxonomy" id="61397"/>
    <lineage>
        <taxon>Eukaryota</taxon>
        <taxon>Fungi</taxon>
        <taxon>Fungi incertae sedis</taxon>
        <taxon>Zoopagomycota</taxon>
        <taxon>Kickxellomycotina</taxon>
        <taxon>Kickxellomycetes</taxon>
        <taxon>Kickxellales</taxon>
        <taxon>Kickxellaceae</taxon>
        <taxon>Kickxella</taxon>
    </lineage>
</organism>
<proteinExistence type="predicted"/>
<feature type="non-terminal residue" evidence="1">
    <location>
        <position position="1672"/>
    </location>
</feature>
<evidence type="ECO:0000313" key="2">
    <source>
        <dbReference type="Proteomes" id="UP001150581"/>
    </source>
</evidence>
<evidence type="ECO:0000313" key="1">
    <source>
        <dbReference type="EMBL" id="KAJ1890379.1"/>
    </source>
</evidence>
<gene>
    <name evidence="1" type="ORF">LPJ66_007515</name>
</gene>
<dbReference type="EMBL" id="JANBPG010001353">
    <property type="protein sequence ID" value="KAJ1890379.1"/>
    <property type="molecule type" value="Genomic_DNA"/>
</dbReference>